<evidence type="ECO:0000256" key="6">
    <source>
        <dbReference type="SAM" id="Phobius"/>
    </source>
</evidence>
<dbReference type="InterPro" id="IPR052159">
    <property type="entry name" value="Competence_DNA_uptake"/>
</dbReference>
<evidence type="ECO:0000256" key="5">
    <source>
        <dbReference type="ARBA" id="ARBA00023136"/>
    </source>
</evidence>
<feature type="transmembrane region" description="Helical" evidence="6">
    <location>
        <begin position="325"/>
        <end position="343"/>
    </location>
</feature>
<evidence type="ECO:0000256" key="1">
    <source>
        <dbReference type="ARBA" id="ARBA00004651"/>
    </source>
</evidence>
<feature type="transmembrane region" description="Helical" evidence="6">
    <location>
        <begin position="349"/>
        <end position="368"/>
    </location>
</feature>
<protein>
    <recommendedName>
        <fullName evidence="11">ComEC/Rec2-related protein domain-containing protein</fullName>
    </recommendedName>
</protein>
<dbReference type="InterPro" id="IPR004477">
    <property type="entry name" value="ComEC_N"/>
</dbReference>
<gene>
    <name evidence="9" type="ORF">A2175_00095</name>
</gene>
<evidence type="ECO:0008006" key="11">
    <source>
        <dbReference type="Google" id="ProtNLM"/>
    </source>
</evidence>
<comment type="caution">
    <text evidence="9">The sequence shown here is derived from an EMBL/GenBank/DDBJ whole genome shotgun (WGS) entry which is preliminary data.</text>
</comment>
<name>A0A1G2DYU5_9BACT</name>
<keyword evidence="3 6" id="KW-0812">Transmembrane</keyword>
<dbReference type="Pfam" id="PF03772">
    <property type="entry name" value="Competence"/>
    <property type="match status" value="1"/>
</dbReference>
<feature type="transmembrane region" description="Helical" evidence="6">
    <location>
        <begin position="34"/>
        <end position="55"/>
    </location>
</feature>
<accession>A0A1G2DYU5</accession>
<dbReference type="InterPro" id="IPR025405">
    <property type="entry name" value="DUF4131"/>
</dbReference>
<evidence type="ECO:0000256" key="3">
    <source>
        <dbReference type="ARBA" id="ARBA00022692"/>
    </source>
</evidence>
<feature type="transmembrane region" description="Helical" evidence="6">
    <location>
        <begin position="284"/>
        <end position="305"/>
    </location>
</feature>
<dbReference type="STRING" id="1801663.A2175_00095"/>
<proteinExistence type="predicted"/>
<dbReference type="PANTHER" id="PTHR30619">
    <property type="entry name" value="DNA INTERNALIZATION/COMPETENCE PROTEIN COMEC/REC2"/>
    <property type="match status" value="1"/>
</dbReference>
<feature type="transmembrane region" description="Helical" evidence="6">
    <location>
        <begin position="414"/>
        <end position="440"/>
    </location>
</feature>
<feature type="domain" description="ComEC/Rec2-related protein" evidence="7">
    <location>
        <begin position="230"/>
        <end position="499"/>
    </location>
</feature>
<dbReference type="EMBL" id="MHLY01000007">
    <property type="protein sequence ID" value="OGZ18683.1"/>
    <property type="molecule type" value="Genomic_DNA"/>
</dbReference>
<feature type="transmembrane region" description="Helical" evidence="6">
    <location>
        <begin position="452"/>
        <end position="472"/>
    </location>
</feature>
<evidence type="ECO:0000259" key="7">
    <source>
        <dbReference type="Pfam" id="PF03772"/>
    </source>
</evidence>
<feature type="transmembrane region" description="Helical" evidence="6">
    <location>
        <begin position="10"/>
        <end position="28"/>
    </location>
</feature>
<dbReference type="NCBIfam" id="TIGR00360">
    <property type="entry name" value="ComEC_N-term"/>
    <property type="match status" value="1"/>
</dbReference>
<feature type="domain" description="DUF4131" evidence="8">
    <location>
        <begin position="38"/>
        <end position="191"/>
    </location>
</feature>
<dbReference type="Pfam" id="PF13567">
    <property type="entry name" value="DUF4131"/>
    <property type="match status" value="1"/>
</dbReference>
<comment type="subcellular location">
    <subcellularLocation>
        <location evidence="1">Cell membrane</location>
        <topology evidence="1">Multi-pass membrane protein</topology>
    </subcellularLocation>
</comment>
<keyword evidence="5 6" id="KW-0472">Membrane</keyword>
<feature type="transmembrane region" description="Helical" evidence="6">
    <location>
        <begin position="254"/>
        <end position="278"/>
    </location>
</feature>
<sequence>MTGKMSKSRIFFYFCLSFAGGIFLGSFLPEFPSATGKILLLTGLILGLILISVFWQYKKIAVLGLCILFFTVGIFWQKTAAAEILNSELKSFNDKNEKITLIGIVNDEPVFKEKNIKLQIKNLELEIDGNWKNVAGNVLVTVKRYPEHQYGDKLKITGKLETPPVFEGFNYRDYLKKDGIYSVMNWPEIETIGSGFGSPILKTLFSFKNRLKETAQKFIPPPQEGFLEALIFGAEENISNEWKNKLNFTGTRHIAAVSGMNITIISALILNFLLALGFWRGQAFYLSIILLVFYILMIGAPASAVRAGIMGGLFLTAQQLGRLSAASRAVVFASTIMLFLNPLLLRLDIGFQLSFLAIIGMIYLQPIFSEFLKKIPSFRFFPLRTTLAATFSAQVFTLPILIYNFGYLPLISPIANILIVPFLAPMTILIFIFSLAGMVFSPLGYILSFPAWLSLAYLTKIIDIFSGFPLASLKTGNISFAFLVIFYLILGVIAWRLQKNQELKFLRY</sequence>
<evidence type="ECO:0000313" key="9">
    <source>
        <dbReference type="EMBL" id="OGZ18683.1"/>
    </source>
</evidence>
<organism evidence="9 10">
    <name type="scientific">Candidatus Nealsonbacteria bacterium RBG_13_42_11</name>
    <dbReference type="NCBI Taxonomy" id="1801663"/>
    <lineage>
        <taxon>Bacteria</taxon>
        <taxon>Candidatus Nealsoniibacteriota</taxon>
    </lineage>
</organism>
<reference evidence="9 10" key="1">
    <citation type="journal article" date="2016" name="Nat. Commun.">
        <title>Thousands of microbial genomes shed light on interconnected biogeochemical processes in an aquifer system.</title>
        <authorList>
            <person name="Anantharaman K."/>
            <person name="Brown C.T."/>
            <person name="Hug L.A."/>
            <person name="Sharon I."/>
            <person name="Castelle C.J."/>
            <person name="Probst A.J."/>
            <person name="Thomas B.C."/>
            <person name="Singh A."/>
            <person name="Wilkins M.J."/>
            <person name="Karaoz U."/>
            <person name="Brodie E.L."/>
            <person name="Williams K.H."/>
            <person name="Hubbard S.S."/>
            <person name="Banfield J.F."/>
        </authorList>
    </citation>
    <scope>NUCLEOTIDE SEQUENCE [LARGE SCALE GENOMIC DNA]</scope>
</reference>
<keyword evidence="2" id="KW-1003">Cell membrane</keyword>
<evidence type="ECO:0000259" key="8">
    <source>
        <dbReference type="Pfam" id="PF13567"/>
    </source>
</evidence>
<feature type="transmembrane region" description="Helical" evidence="6">
    <location>
        <begin position="478"/>
        <end position="497"/>
    </location>
</feature>
<dbReference type="GO" id="GO:0005886">
    <property type="term" value="C:plasma membrane"/>
    <property type="evidence" value="ECO:0007669"/>
    <property type="project" value="UniProtKB-SubCell"/>
</dbReference>
<dbReference type="AlphaFoldDB" id="A0A1G2DYU5"/>
<dbReference type="PANTHER" id="PTHR30619:SF7">
    <property type="entry name" value="BETA-LACTAMASE DOMAIN PROTEIN"/>
    <property type="match status" value="1"/>
</dbReference>
<feature type="transmembrane region" description="Helical" evidence="6">
    <location>
        <begin position="380"/>
        <end position="402"/>
    </location>
</feature>
<evidence type="ECO:0000313" key="10">
    <source>
        <dbReference type="Proteomes" id="UP000176755"/>
    </source>
</evidence>
<dbReference type="Proteomes" id="UP000176755">
    <property type="component" value="Unassembled WGS sequence"/>
</dbReference>
<evidence type="ECO:0000256" key="2">
    <source>
        <dbReference type="ARBA" id="ARBA00022475"/>
    </source>
</evidence>
<evidence type="ECO:0000256" key="4">
    <source>
        <dbReference type="ARBA" id="ARBA00022989"/>
    </source>
</evidence>
<keyword evidence="4 6" id="KW-1133">Transmembrane helix</keyword>